<name>A0ABP8KRI1_9BACT</name>
<protein>
    <submittedName>
        <fullName evidence="1">Uncharacterized protein</fullName>
    </submittedName>
</protein>
<evidence type="ECO:0000313" key="2">
    <source>
        <dbReference type="Proteomes" id="UP001500936"/>
    </source>
</evidence>
<sequence length="78" mass="8805">MQGRFIGAQLPVEGRHNPVPADEHFAGALGVFGFVEPIEHGAVVEKNQKHKTSYEQEHVEKQGHSEAVWAERYTLIRK</sequence>
<keyword evidence="2" id="KW-1185">Reference proteome</keyword>
<accession>A0ABP8KRI1</accession>
<organism evidence="1 2">
    <name type="scientific">Nibrella viscosa</name>
    <dbReference type="NCBI Taxonomy" id="1084524"/>
    <lineage>
        <taxon>Bacteria</taxon>
        <taxon>Pseudomonadati</taxon>
        <taxon>Bacteroidota</taxon>
        <taxon>Cytophagia</taxon>
        <taxon>Cytophagales</taxon>
        <taxon>Spirosomataceae</taxon>
        <taxon>Nibrella</taxon>
    </lineage>
</organism>
<reference evidence="2" key="1">
    <citation type="journal article" date="2019" name="Int. J. Syst. Evol. Microbiol.">
        <title>The Global Catalogue of Microorganisms (GCM) 10K type strain sequencing project: providing services to taxonomists for standard genome sequencing and annotation.</title>
        <authorList>
            <consortium name="The Broad Institute Genomics Platform"/>
            <consortium name="The Broad Institute Genome Sequencing Center for Infectious Disease"/>
            <person name="Wu L."/>
            <person name="Ma J."/>
        </authorList>
    </citation>
    <scope>NUCLEOTIDE SEQUENCE [LARGE SCALE GENOMIC DNA]</scope>
    <source>
        <strain evidence="2">JCM 17925</strain>
    </source>
</reference>
<comment type="caution">
    <text evidence="1">The sequence shown here is derived from an EMBL/GenBank/DDBJ whole genome shotgun (WGS) entry which is preliminary data.</text>
</comment>
<dbReference type="EMBL" id="BAABHB010000010">
    <property type="protein sequence ID" value="GAA4413549.1"/>
    <property type="molecule type" value="Genomic_DNA"/>
</dbReference>
<proteinExistence type="predicted"/>
<gene>
    <name evidence="1" type="ORF">GCM10023187_41950</name>
</gene>
<evidence type="ECO:0000313" key="1">
    <source>
        <dbReference type="EMBL" id="GAA4413549.1"/>
    </source>
</evidence>
<dbReference type="Proteomes" id="UP001500936">
    <property type="component" value="Unassembled WGS sequence"/>
</dbReference>